<keyword evidence="7" id="KW-0539">Nucleus</keyword>
<dbReference type="Proteomes" id="UP000078046">
    <property type="component" value="Unassembled WGS sequence"/>
</dbReference>
<dbReference type="InterPro" id="IPR017855">
    <property type="entry name" value="SMAD-like_dom_sf"/>
</dbReference>
<dbReference type="Pfam" id="PF03166">
    <property type="entry name" value="MH2"/>
    <property type="match status" value="1"/>
</dbReference>
<dbReference type="Gene3D" id="2.60.200.10">
    <property type="match status" value="1"/>
</dbReference>
<feature type="region of interest" description="Disordered" evidence="8">
    <location>
        <begin position="539"/>
        <end position="592"/>
    </location>
</feature>
<dbReference type="InterPro" id="IPR036578">
    <property type="entry name" value="SMAD_MH1_sf"/>
</dbReference>
<dbReference type="SUPFAM" id="SSF56366">
    <property type="entry name" value="SMAD MH1 domain"/>
    <property type="match status" value="1"/>
</dbReference>
<dbReference type="GO" id="GO:0060395">
    <property type="term" value="P:SMAD protein signal transduction"/>
    <property type="evidence" value="ECO:0007669"/>
    <property type="project" value="TreeGrafter"/>
</dbReference>
<keyword evidence="12" id="KW-1185">Reference proteome</keyword>
<dbReference type="InterPro" id="IPR013019">
    <property type="entry name" value="MAD_homology_MH1"/>
</dbReference>
<dbReference type="SUPFAM" id="SSF49879">
    <property type="entry name" value="SMAD/FHA domain"/>
    <property type="match status" value="1"/>
</dbReference>
<name>A0A177B3C0_9BILA</name>
<reference evidence="11 12" key="1">
    <citation type="submission" date="2016-04" db="EMBL/GenBank/DDBJ databases">
        <title>The genome of Intoshia linei affirms orthonectids as highly simplified spiralians.</title>
        <authorList>
            <person name="Mikhailov K.V."/>
            <person name="Slusarev G.S."/>
            <person name="Nikitin M.A."/>
            <person name="Logacheva M.D."/>
            <person name="Penin A."/>
            <person name="Aleoshin V."/>
            <person name="Panchin Y.V."/>
        </authorList>
    </citation>
    <scope>NUCLEOTIDE SEQUENCE [LARGE SCALE GENOMIC DNA]</scope>
    <source>
        <strain evidence="11">Intl2013</strain>
        <tissue evidence="11">Whole animal</tissue>
    </source>
</reference>
<dbReference type="PROSITE" id="PS51075">
    <property type="entry name" value="MH1"/>
    <property type="match status" value="1"/>
</dbReference>
<feature type="compositionally biased region" description="Basic and acidic residues" evidence="8">
    <location>
        <begin position="568"/>
        <end position="583"/>
    </location>
</feature>
<evidence type="ECO:0000256" key="3">
    <source>
        <dbReference type="ARBA" id="ARBA00022723"/>
    </source>
</evidence>
<dbReference type="PANTHER" id="PTHR13703">
    <property type="entry name" value="SMAD"/>
    <property type="match status" value="1"/>
</dbReference>
<dbReference type="GO" id="GO:0030154">
    <property type="term" value="P:cell differentiation"/>
    <property type="evidence" value="ECO:0007669"/>
    <property type="project" value="TreeGrafter"/>
</dbReference>
<evidence type="ECO:0000256" key="5">
    <source>
        <dbReference type="ARBA" id="ARBA00023015"/>
    </source>
</evidence>
<dbReference type="InterPro" id="IPR003619">
    <property type="entry name" value="MAD_homology1_Dwarfin-type"/>
</dbReference>
<keyword evidence="3" id="KW-0479">Metal-binding</keyword>
<dbReference type="InterPro" id="IPR001132">
    <property type="entry name" value="SMAD_dom_Dwarfin-type"/>
</dbReference>
<dbReference type="InterPro" id="IPR008984">
    <property type="entry name" value="SMAD_FHA_dom_sf"/>
</dbReference>
<feature type="domain" description="MH2" evidence="10">
    <location>
        <begin position="235"/>
        <end position="274"/>
    </location>
</feature>
<dbReference type="GO" id="GO:0071144">
    <property type="term" value="C:heteromeric SMAD protein complex"/>
    <property type="evidence" value="ECO:0007669"/>
    <property type="project" value="TreeGrafter"/>
</dbReference>
<dbReference type="SMART" id="SM00523">
    <property type="entry name" value="DWA"/>
    <property type="match status" value="1"/>
</dbReference>
<gene>
    <name evidence="11" type="ORF">A3Q56_03579</name>
</gene>
<evidence type="ECO:0000256" key="6">
    <source>
        <dbReference type="ARBA" id="ARBA00023163"/>
    </source>
</evidence>
<dbReference type="GO" id="GO:0009653">
    <property type="term" value="P:anatomical structure morphogenesis"/>
    <property type="evidence" value="ECO:0007669"/>
    <property type="project" value="TreeGrafter"/>
</dbReference>
<dbReference type="GO" id="GO:0032924">
    <property type="term" value="P:activin receptor signaling pathway"/>
    <property type="evidence" value="ECO:0007669"/>
    <property type="project" value="TreeGrafter"/>
</dbReference>
<evidence type="ECO:0000256" key="7">
    <source>
        <dbReference type="ARBA" id="ARBA00023242"/>
    </source>
</evidence>
<evidence type="ECO:0000256" key="8">
    <source>
        <dbReference type="SAM" id="MobiDB-lite"/>
    </source>
</evidence>
<dbReference type="Gene3D" id="3.90.520.10">
    <property type="entry name" value="SMAD MH1 domain"/>
    <property type="match status" value="1"/>
</dbReference>
<dbReference type="PANTHER" id="PTHR13703:SF25">
    <property type="entry name" value="MOTHERS AGAINST DECAPENTAPLEGIC HOMOLOG"/>
    <property type="match status" value="1"/>
</dbReference>
<evidence type="ECO:0000313" key="11">
    <source>
        <dbReference type="EMBL" id="OAF68650.1"/>
    </source>
</evidence>
<evidence type="ECO:0000256" key="1">
    <source>
        <dbReference type="ARBA" id="ARBA00004123"/>
    </source>
</evidence>
<evidence type="ECO:0000313" key="12">
    <source>
        <dbReference type="Proteomes" id="UP000078046"/>
    </source>
</evidence>
<evidence type="ECO:0008006" key="13">
    <source>
        <dbReference type="Google" id="ProtNLM"/>
    </source>
</evidence>
<dbReference type="Pfam" id="PF03165">
    <property type="entry name" value="MH1"/>
    <property type="match status" value="1"/>
</dbReference>
<feature type="compositionally biased region" description="Polar residues" evidence="8">
    <location>
        <begin position="539"/>
        <end position="548"/>
    </location>
</feature>
<comment type="caution">
    <text evidence="11">The sequence shown here is derived from an EMBL/GenBank/DDBJ whole genome shotgun (WGS) entry which is preliminary data.</text>
</comment>
<keyword evidence="5" id="KW-0805">Transcription regulation</keyword>
<dbReference type="InterPro" id="IPR013790">
    <property type="entry name" value="Dwarfin"/>
</dbReference>
<protein>
    <recommendedName>
        <fullName evidence="13">Mothers against decapentaplegic homolog</fullName>
    </recommendedName>
</protein>
<organism evidence="11 12">
    <name type="scientific">Intoshia linei</name>
    <dbReference type="NCBI Taxonomy" id="1819745"/>
    <lineage>
        <taxon>Eukaryota</taxon>
        <taxon>Metazoa</taxon>
        <taxon>Spiralia</taxon>
        <taxon>Lophotrochozoa</taxon>
        <taxon>Mesozoa</taxon>
        <taxon>Orthonectida</taxon>
        <taxon>Rhopaluridae</taxon>
        <taxon>Intoshia</taxon>
    </lineage>
</organism>
<evidence type="ECO:0000256" key="2">
    <source>
        <dbReference type="ARBA" id="ARBA00005545"/>
    </source>
</evidence>
<proteinExistence type="inferred from homology"/>
<evidence type="ECO:0000256" key="4">
    <source>
        <dbReference type="ARBA" id="ARBA00022833"/>
    </source>
</evidence>
<keyword evidence="6" id="KW-0804">Transcription</keyword>
<dbReference type="EMBL" id="LWCA01000410">
    <property type="protein sequence ID" value="OAF68650.1"/>
    <property type="molecule type" value="Genomic_DNA"/>
</dbReference>
<dbReference type="GO" id="GO:0000978">
    <property type="term" value="F:RNA polymerase II cis-regulatory region sequence-specific DNA binding"/>
    <property type="evidence" value="ECO:0007669"/>
    <property type="project" value="TreeGrafter"/>
</dbReference>
<evidence type="ECO:0000259" key="9">
    <source>
        <dbReference type="PROSITE" id="PS51075"/>
    </source>
</evidence>
<dbReference type="GO" id="GO:0070411">
    <property type="term" value="F:I-SMAD binding"/>
    <property type="evidence" value="ECO:0007669"/>
    <property type="project" value="TreeGrafter"/>
</dbReference>
<comment type="subcellular location">
    <subcellularLocation>
        <location evidence="1">Nucleus</location>
    </subcellularLocation>
</comment>
<sequence length="592" mass="68231">MAPLSDIFKFMGNSTIIKRLLSMQIATPTNYKNTEFANSLPIEPIDPRVIKAFYTFLLKKLINPSETLVELEKVLMGKYSTKSPCILYKRESLDGKIVVNGLLLSPFFVSCKIWQWPLLVTEKEIDPIRTCSNSHFKSSADVCINPYHYEKIKISTLTVHVPKKSNATNKIIESNDSFNPYVPTLHHQSNINVDDNPIHLKKHTFSQSSDQNQQVDQFNLNHFSSPITFDEPMYWCSISYYEYSERVGETFQASLPAFDVDGFTYPSNAQRFCLVSNKENLLRNNRELAKTLALAHQNNNILKQTALNLVNGRMNSRIQYNNFRKTKVGEIKEFTKDLKKFKIKLIKDITTVFTDMEIRLQQIKGSIESEYDTNSFNHSDDNLSSQQPIEESRFSSFTNSFCDMDLLSIGELPKTIDNVYVKSENNICQLIKEESPQRIILPSKLIDSNGDKSPIIDDVFIMRLNSPISFKNTKKKKRRRSTLMKIESKLDQPYCQSEKDNTSILKLKNNISESVEKIKKVDCVNNVKKIDNCKTIQKNNNNIQSDTNTDSKKLNPRSLRHGNNINYKEPKINGKYRSNEYKSKKSKPPKKK</sequence>
<dbReference type="GO" id="GO:0045944">
    <property type="term" value="P:positive regulation of transcription by RNA polymerase II"/>
    <property type="evidence" value="ECO:0007669"/>
    <property type="project" value="TreeGrafter"/>
</dbReference>
<dbReference type="PROSITE" id="PS51076">
    <property type="entry name" value="MH2"/>
    <property type="match status" value="1"/>
</dbReference>
<dbReference type="GO" id="GO:0000981">
    <property type="term" value="F:DNA-binding transcription factor activity, RNA polymerase II-specific"/>
    <property type="evidence" value="ECO:0007669"/>
    <property type="project" value="TreeGrafter"/>
</dbReference>
<evidence type="ECO:0000259" key="10">
    <source>
        <dbReference type="PROSITE" id="PS51076"/>
    </source>
</evidence>
<dbReference type="AlphaFoldDB" id="A0A177B3C0"/>
<dbReference type="GO" id="GO:0046872">
    <property type="term" value="F:metal ion binding"/>
    <property type="evidence" value="ECO:0007669"/>
    <property type="project" value="UniProtKB-KW"/>
</dbReference>
<comment type="similarity">
    <text evidence="2">Belongs to the dwarfin/SMAD family.</text>
</comment>
<feature type="domain" description="MH1" evidence="9">
    <location>
        <begin position="15"/>
        <end position="158"/>
    </location>
</feature>
<keyword evidence="4" id="KW-0862">Zinc</keyword>
<accession>A0A177B3C0</accession>